<evidence type="ECO:0000313" key="3">
    <source>
        <dbReference type="EMBL" id="MBU2669417.1"/>
    </source>
</evidence>
<dbReference type="SUPFAM" id="SSF46785">
    <property type="entry name" value="Winged helix' DNA-binding domain"/>
    <property type="match status" value="1"/>
</dbReference>
<dbReference type="InterPro" id="IPR036388">
    <property type="entry name" value="WH-like_DNA-bd_sf"/>
</dbReference>
<dbReference type="PANTHER" id="PTHR33169:SF14">
    <property type="entry name" value="TRANSCRIPTIONAL REGULATOR RV3488"/>
    <property type="match status" value="1"/>
</dbReference>
<protein>
    <submittedName>
        <fullName evidence="3">PadR family transcriptional regulator</fullName>
    </submittedName>
</protein>
<sequence>MGEPRITASVLKVLAGLLAEPGAQRYGLELMQSSGLPSGTLYPILARLERAGWVESRWEEIDPVAEGRPSRRYYRLTPDGVVAARREVALMQQQMSRAAGPVPRAHPAARAQGA</sequence>
<dbReference type="Proteomes" id="UP001519654">
    <property type="component" value="Unassembled WGS sequence"/>
</dbReference>
<dbReference type="InterPro" id="IPR005149">
    <property type="entry name" value="Tscrpt_reg_PadR_N"/>
</dbReference>
<feature type="domain" description="Transcription regulator PadR N-terminal" evidence="2">
    <location>
        <begin position="25"/>
        <end position="83"/>
    </location>
</feature>
<evidence type="ECO:0000256" key="1">
    <source>
        <dbReference type="SAM" id="MobiDB-lite"/>
    </source>
</evidence>
<name>A0ABS5Z156_9ACTN</name>
<feature type="region of interest" description="Disordered" evidence="1">
    <location>
        <begin position="94"/>
        <end position="114"/>
    </location>
</feature>
<accession>A0ABS5Z156</accession>
<dbReference type="InterPro" id="IPR052509">
    <property type="entry name" value="Metal_resp_DNA-bind_regulator"/>
</dbReference>
<dbReference type="Pfam" id="PF03551">
    <property type="entry name" value="PadR"/>
    <property type="match status" value="1"/>
</dbReference>
<reference evidence="3 4" key="1">
    <citation type="submission" date="2021-06" db="EMBL/GenBank/DDBJ databases">
        <title>Actinoplanes lichenicola sp. nov., and Actinoplanes ovalisporus sp. nov., isolated from lichen in Thailand.</title>
        <authorList>
            <person name="Saeng-In P."/>
            <person name="Kanchanasin P."/>
            <person name="Yuki M."/>
            <person name="Kudo T."/>
            <person name="Ohkuma M."/>
            <person name="Phongsopitanun W."/>
            <person name="Tanasupawat S."/>
        </authorList>
    </citation>
    <scope>NUCLEOTIDE SEQUENCE [LARGE SCALE GENOMIC DNA]</scope>
    <source>
        <strain evidence="3 4">NBRC 110975</strain>
    </source>
</reference>
<comment type="caution">
    <text evidence="3">The sequence shown here is derived from an EMBL/GenBank/DDBJ whole genome shotgun (WGS) entry which is preliminary data.</text>
</comment>
<dbReference type="Gene3D" id="1.10.10.10">
    <property type="entry name" value="Winged helix-like DNA-binding domain superfamily/Winged helix DNA-binding domain"/>
    <property type="match status" value="1"/>
</dbReference>
<dbReference type="EMBL" id="JAHKKG010000014">
    <property type="protein sequence ID" value="MBU2669417.1"/>
    <property type="molecule type" value="Genomic_DNA"/>
</dbReference>
<evidence type="ECO:0000313" key="4">
    <source>
        <dbReference type="Proteomes" id="UP001519654"/>
    </source>
</evidence>
<dbReference type="InterPro" id="IPR036390">
    <property type="entry name" value="WH_DNA-bd_sf"/>
</dbReference>
<gene>
    <name evidence="3" type="ORF">KOI35_38485</name>
</gene>
<organism evidence="3 4">
    <name type="scientific">Paractinoplanes bogorensis</name>
    <dbReference type="NCBI Taxonomy" id="1610840"/>
    <lineage>
        <taxon>Bacteria</taxon>
        <taxon>Bacillati</taxon>
        <taxon>Actinomycetota</taxon>
        <taxon>Actinomycetes</taxon>
        <taxon>Micromonosporales</taxon>
        <taxon>Micromonosporaceae</taxon>
        <taxon>Paractinoplanes</taxon>
    </lineage>
</organism>
<dbReference type="RefSeq" id="WP_215793992.1">
    <property type="nucleotide sequence ID" value="NZ_JAHKKG010000014.1"/>
</dbReference>
<evidence type="ECO:0000259" key="2">
    <source>
        <dbReference type="Pfam" id="PF03551"/>
    </source>
</evidence>
<proteinExistence type="predicted"/>
<keyword evidence="4" id="KW-1185">Reference proteome</keyword>
<dbReference type="PANTHER" id="PTHR33169">
    <property type="entry name" value="PADR-FAMILY TRANSCRIPTIONAL REGULATOR"/>
    <property type="match status" value="1"/>
</dbReference>